<evidence type="ECO:0000313" key="2">
    <source>
        <dbReference type="EMBL" id="CAB9524827.1"/>
    </source>
</evidence>
<dbReference type="Gene3D" id="3.40.50.2000">
    <property type="entry name" value="Glycogen Phosphorylase B"/>
    <property type="match status" value="2"/>
</dbReference>
<proteinExistence type="predicted"/>
<dbReference type="Gene3D" id="3.90.1480.10">
    <property type="entry name" value="Alpha-2,3-sialyltransferase"/>
    <property type="match status" value="1"/>
</dbReference>
<comment type="caution">
    <text evidence="2">The sequence shown here is derived from an EMBL/GenBank/DDBJ whole genome shotgun (WGS) entry which is preliminary data.</text>
</comment>
<accession>A0A9N8EN18</accession>
<keyword evidence="3" id="KW-1185">Reference proteome</keyword>
<protein>
    <recommendedName>
        <fullName evidence="1">6-hydroxymethylpterin diphosphokinase MptE-like domain-containing protein</fullName>
    </recommendedName>
</protein>
<evidence type="ECO:0000259" key="1">
    <source>
        <dbReference type="Pfam" id="PF01973"/>
    </source>
</evidence>
<dbReference type="EMBL" id="CAICTM010001590">
    <property type="protein sequence ID" value="CAB9524827.1"/>
    <property type="molecule type" value="Genomic_DNA"/>
</dbReference>
<dbReference type="AlphaFoldDB" id="A0A9N8EN18"/>
<name>A0A9N8EN18_9STRA</name>
<evidence type="ECO:0000313" key="3">
    <source>
        <dbReference type="Proteomes" id="UP001153069"/>
    </source>
</evidence>
<gene>
    <name evidence="2" type="ORF">SEMRO_1592_G284461.1</name>
</gene>
<dbReference type="InterPro" id="IPR002826">
    <property type="entry name" value="MptE-like"/>
</dbReference>
<dbReference type="SUPFAM" id="SSF53756">
    <property type="entry name" value="UDP-Glycosyltransferase/glycogen phosphorylase"/>
    <property type="match status" value="1"/>
</dbReference>
<organism evidence="2 3">
    <name type="scientific">Seminavis robusta</name>
    <dbReference type="NCBI Taxonomy" id="568900"/>
    <lineage>
        <taxon>Eukaryota</taxon>
        <taxon>Sar</taxon>
        <taxon>Stramenopiles</taxon>
        <taxon>Ochrophyta</taxon>
        <taxon>Bacillariophyta</taxon>
        <taxon>Bacillariophyceae</taxon>
        <taxon>Bacillariophycidae</taxon>
        <taxon>Naviculales</taxon>
        <taxon>Naviculaceae</taxon>
        <taxon>Seminavis</taxon>
    </lineage>
</organism>
<feature type="domain" description="6-hydroxymethylpterin diphosphokinase MptE-like" evidence="1">
    <location>
        <begin position="163"/>
        <end position="308"/>
    </location>
</feature>
<dbReference type="Proteomes" id="UP001153069">
    <property type="component" value="Unassembled WGS sequence"/>
</dbReference>
<sequence>MRSIRTWKPNIKLISALTRKWKINIKLISTLTVLLYLQGALVLLSPFESEELGFNPNINAAILNNYDQENLLVSIKEKVQDLFHHLPYQVEPESTVYKSCIFDGEMLVKKDDLIRKISIQNQLFLSTKKIPLVEQVKGLQNICMLVQDKNKEVSTSRWIALKKIIKHSGKNKIFIVGNGPSLKKTNLNLLKNEITIGFNSIFLQNDFIPTIYVVEDHLIAEDGVKEIETFTAPVKIFPSYLGYCLPVQENTIFINHIPQTSFPVDNDLSDNVGAHSYAAGTVTYTGMQIAVSLGFKNIFLVGVDATYNINNTDRNIANSIDVMTSNSPDINHLNSDYFRERFHWHNPNVYRMLQAFRKFRLYSDLKGIQIMNAGVGGQLEVFPRVNYTKAIHGEAVQQYLDPRVAILDYIYLGHQSPTGQLKKAMFQGWDLNSLFTIHCNDLDYEHISAFHQIPYDYYVPEMNATGVFGGLRSLIEFNPDLLYVHPTSDKHIMTIFQIATLLILKKPFVIHYMDDLLGKIEAMGNTKLTTIYQRVMNFFFNNARLVYVISEKMLQYMEKNYGIAQNRMQIAHNYVKPEKIFKTKQKQNTFKTVRYVGALASDTNLKTVQQVAQAVESLANMGLPVQFYIVTRRGYKHHKPSFAIFKHTTFIEQFDSEDIYMSHLANSDLNLLCYNFENITVKYLKYSLANKLGDIVSVETPFVAIGHPEVGTMSFLQSREYPLLVLKSETRGIEDIIARVLFNPSLIENRQYQMSLKKIRFDMSASKHRDSFQKGLREASSHQLEEISAQEEKNLIDDIKSLWSLVPTKDRVSYMSRNYLLLNKLLCISNSILEVVLDRIKQHGISWHFQELEPAVKSRIGTNLSMDQEADQLAFLIVSLGQIDAVFGSTNKMILKYLYLDSSCKR</sequence>
<dbReference type="Pfam" id="PF01973">
    <property type="entry name" value="MptE-like"/>
    <property type="match status" value="1"/>
</dbReference>
<reference evidence="2" key="1">
    <citation type="submission" date="2020-06" db="EMBL/GenBank/DDBJ databases">
        <authorList>
            <consortium name="Plant Systems Biology data submission"/>
        </authorList>
    </citation>
    <scope>NUCLEOTIDE SEQUENCE</scope>
    <source>
        <strain evidence="2">D6</strain>
    </source>
</reference>